<gene>
    <name evidence="1" type="ORF">METZ01_LOCUS192864</name>
</gene>
<protein>
    <submittedName>
        <fullName evidence="1">Uncharacterized protein</fullName>
    </submittedName>
</protein>
<accession>A0A382DNG9</accession>
<evidence type="ECO:0000313" key="1">
    <source>
        <dbReference type="EMBL" id="SVB40010.1"/>
    </source>
</evidence>
<name>A0A382DNG9_9ZZZZ</name>
<sequence length="33" mass="3691">DKVVNSHLLYQLSYSGIIVLFNIKLIESGANLE</sequence>
<dbReference type="EMBL" id="UINC01040315">
    <property type="protein sequence ID" value="SVB40010.1"/>
    <property type="molecule type" value="Genomic_DNA"/>
</dbReference>
<proteinExistence type="predicted"/>
<dbReference type="AlphaFoldDB" id="A0A382DNG9"/>
<feature type="non-terminal residue" evidence="1">
    <location>
        <position position="1"/>
    </location>
</feature>
<organism evidence="1">
    <name type="scientific">marine metagenome</name>
    <dbReference type="NCBI Taxonomy" id="408172"/>
    <lineage>
        <taxon>unclassified sequences</taxon>
        <taxon>metagenomes</taxon>
        <taxon>ecological metagenomes</taxon>
    </lineage>
</organism>
<reference evidence="1" key="1">
    <citation type="submission" date="2018-05" db="EMBL/GenBank/DDBJ databases">
        <authorList>
            <person name="Lanie J.A."/>
            <person name="Ng W.-L."/>
            <person name="Kazmierczak K.M."/>
            <person name="Andrzejewski T.M."/>
            <person name="Davidsen T.M."/>
            <person name="Wayne K.J."/>
            <person name="Tettelin H."/>
            <person name="Glass J.I."/>
            <person name="Rusch D."/>
            <person name="Podicherti R."/>
            <person name="Tsui H.-C.T."/>
            <person name="Winkler M.E."/>
        </authorList>
    </citation>
    <scope>NUCLEOTIDE SEQUENCE</scope>
</reference>